<feature type="region of interest" description="Disordered" evidence="12">
    <location>
        <begin position="539"/>
        <end position="559"/>
    </location>
</feature>
<organism evidence="15">
    <name type="scientific">Apis mellifera</name>
    <name type="common">Honeybee</name>
    <dbReference type="NCBI Taxonomy" id="7460"/>
    <lineage>
        <taxon>Eukaryota</taxon>
        <taxon>Metazoa</taxon>
        <taxon>Ecdysozoa</taxon>
        <taxon>Arthropoda</taxon>
        <taxon>Hexapoda</taxon>
        <taxon>Insecta</taxon>
        <taxon>Pterygota</taxon>
        <taxon>Neoptera</taxon>
        <taxon>Endopterygota</taxon>
        <taxon>Hymenoptera</taxon>
        <taxon>Apocrita</taxon>
        <taxon>Aculeata</taxon>
        <taxon>Apoidea</taxon>
        <taxon>Anthophila</taxon>
        <taxon>Apidae</taxon>
        <taxon>Apis</taxon>
    </lineage>
</organism>
<evidence type="ECO:0000256" key="9">
    <source>
        <dbReference type="ARBA" id="ARBA00023170"/>
    </source>
</evidence>
<dbReference type="InterPro" id="IPR000276">
    <property type="entry name" value="GPCR_Rhodpsn"/>
</dbReference>
<dbReference type="GO" id="GO:0001591">
    <property type="term" value="F:dopamine neurotransmitter receptor activity, coupled via Gi/Go"/>
    <property type="evidence" value="ECO:0007669"/>
    <property type="project" value="TreeGrafter"/>
</dbReference>
<evidence type="ECO:0000256" key="13">
    <source>
        <dbReference type="SAM" id="Phobius"/>
    </source>
</evidence>
<feature type="region of interest" description="Disordered" evidence="12">
    <location>
        <begin position="486"/>
        <end position="509"/>
    </location>
</feature>
<dbReference type="Proteomes" id="UP000005203">
    <property type="component" value="Linkage group LG9"/>
</dbReference>
<reference evidence="17" key="2">
    <citation type="submission" date="2025-04" db="UniProtKB">
        <authorList>
            <consortium name="RefSeq"/>
        </authorList>
    </citation>
    <scope>IDENTIFICATION</scope>
    <source>
        <strain evidence="17">DH4</strain>
        <tissue evidence="17">Whole body</tissue>
    </source>
</reference>
<feature type="transmembrane region" description="Helical" evidence="13">
    <location>
        <begin position="188"/>
        <end position="212"/>
    </location>
</feature>
<evidence type="ECO:0000256" key="2">
    <source>
        <dbReference type="ARBA" id="ARBA00010663"/>
    </source>
</evidence>
<dbReference type="PROSITE" id="PS00237">
    <property type="entry name" value="G_PROTEIN_RECEP_F1_1"/>
    <property type="match status" value="1"/>
</dbReference>
<keyword evidence="16" id="KW-1185">Reference proteome</keyword>
<evidence type="ECO:0000256" key="4">
    <source>
        <dbReference type="ARBA" id="ARBA00022692"/>
    </source>
</evidence>
<dbReference type="PROSITE" id="PS50262">
    <property type="entry name" value="G_PROTEIN_RECEP_F1_2"/>
    <property type="match status" value="1"/>
</dbReference>
<evidence type="ECO:0000313" key="15">
    <source>
        <dbReference type="EnsemblMetazoa" id="XP_006561570"/>
    </source>
</evidence>
<feature type="transmembrane region" description="Helical" evidence="13">
    <location>
        <begin position="303"/>
        <end position="323"/>
    </location>
</feature>
<dbReference type="Pfam" id="PF00001">
    <property type="entry name" value="7tm_1"/>
    <property type="match status" value="1"/>
</dbReference>
<evidence type="ECO:0000256" key="10">
    <source>
        <dbReference type="ARBA" id="ARBA00023224"/>
    </source>
</evidence>
<keyword evidence="3" id="KW-1003">Cell membrane</keyword>
<protein>
    <submittedName>
        <fullName evidence="17">D2-like dopamine receptor isoform X4</fullName>
    </submittedName>
</protein>
<evidence type="ECO:0000256" key="7">
    <source>
        <dbReference type="ARBA" id="ARBA00023136"/>
    </source>
</evidence>
<dbReference type="InterPro" id="IPR017452">
    <property type="entry name" value="GPCR_Rhodpsn_7TM"/>
</dbReference>
<comment type="similarity">
    <text evidence="2 11">Belongs to the G-protein coupled receptor 1 family.</text>
</comment>
<evidence type="ECO:0000256" key="8">
    <source>
        <dbReference type="ARBA" id="ARBA00023157"/>
    </source>
</evidence>
<dbReference type="Gene3D" id="1.20.1070.10">
    <property type="entry name" value="Rhodopsin 7-helix transmembrane proteins"/>
    <property type="match status" value="1"/>
</dbReference>
<feature type="region of interest" description="Disordered" evidence="12">
    <location>
        <begin position="34"/>
        <end position="58"/>
    </location>
</feature>
<proteinExistence type="inferred from homology"/>
<feature type="transmembrane region" description="Helical" evidence="13">
    <location>
        <begin position="260"/>
        <end position="282"/>
    </location>
</feature>
<dbReference type="CDD" id="cd15053">
    <property type="entry name" value="7tmA_D2-like_dopamine_R"/>
    <property type="match status" value="1"/>
</dbReference>
<evidence type="ECO:0000256" key="6">
    <source>
        <dbReference type="ARBA" id="ARBA00023040"/>
    </source>
</evidence>
<dbReference type="PRINTS" id="PR00237">
    <property type="entry name" value="GPCRRHODOPSN"/>
</dbReference>
<keyword evidence="7 13" id="KW-0472">Membrane</keyword>
<keyword evidence="10 11" id="KW-0807">Transducer</keyword>
<dbReference type="SMART" id="SM01381">
    <property type="entry name" value="7TM_GPCR_Srsx"/>
    <property type="match status" value="1"/>
</dbReference>
<dbReference type="SUPFAM" id="SSF81321">
    <property type="entry name" value="Family A G protein-coupled receptor-like"/>
    <property type="match status" value="1"/>
</dbReference>
<keyword evidence="4 11" id="KW-0812">Transmembrane</keyword>
<name>A0A7M7GP03_APIME</name>
<accession>A0A7M7GP03</accession>
<keyword evidence="6 11" id="KW-0297">G-protein coupled receptor</keyword>
<evidence type="ECO:0000313" key="17">
    <source>
        <dbReference type="RefSeq" id="XP_006561570.2"/>
    </source>
</evidence>
<evidence type="ECO:0000313" key="16">
    <source>
        <dbReference type="Proteomes" id="UP000005203"/>
    </source>
</evidence>
<evidence type="ECO:0000256" key="3">
    <source>
        <dbReference type="ARBA" id="ARBA00022475"/>
    </source>
</evidence>
<gene>
    <name evidence="15" type="primary">408995</name>
    <name evidence="17" type="synonym">Dop3</name>
</gene>
<evidence type="ECO:0000256" key="1">
    <source>
        <dbReference type="ARBA" id="ARBA00004651"/>
    </source>
</evidence>
<dbReference type="FunFam" id="1.20.1070.10:FF:000247">
    <property type="entry name" value="Uncharacterized protein, isoform B"/>
    <property type="match status" value="1"/>
</dbReference>
<comment type="subcellular location">
    <subcellularLocation>
        <location evidence="1">Cell membrane</location>
        <topology evidence="1">Multi-pass membrane protein</topology>
    </subcellularLocation>
</comment>
<evidence type="ECO:0000256" key="5">
    <source>
        <dbReference type="ARBA" id="ARBA00022989"/>
    </source>
</evidence>
<sequence>MGTKTGDQSLLGSIARSLSLDRRARRGAADLSLAGNATKVNTVHEEESSLNDLFSGPEESSGGVELGWFNDSAAAITSTSPSYPGGGSSSPSPSSPSSFFSSVSPTSLGSENYTGISDLFVFDDLNDYINRLNYSAFVNLTAYYDGGANLNLNGTVNCTSSIASSGVVSAGECGPAADVDEKTDANSWWALILVIVPCLTLFGNVLVILAVVRERALQTVTNYFIVSLAVADLLVAVLVMPFAVYVLVNGSWSLPGFVCDFYIAMDVTCSTSSIFNLVAISIDRYIAVTQPIKYAKHKNNRRVWLTILLVWAISAAIGSPIVLGLNNTPDRTPDQCLFYNTDFIIYSSLSSFYIPCIIMVFLYYNIFKALRNRARKARANRKPNLGDIKPGSIIENIAHTRSGYSVARFAETALGAAALVAPGMEEPTNTASGSNEDEDETPLDPVVVISNDKSTEFFLATVVEEAAGSSSAGRGTAERQKGFGIRRCGEHSGDTRARGGNEFEPEPEPADRVRPVVLHLVLAARQGRGRGRPILEEERRRNEQAGIEEVEEHRLPSPPPARAYAERHVRLVHLQEGQEECRFRIPFHHIQGEQGEQEETGEKLGEEGAQGHENVGHCSWCVSDLLAAVLHVQHHGRYLHEADCRLSTRRHRIHSDLLARVHEQLRKSRDLHCVQSGISQSLS</sequence>
<evidence type="ECO:0000259" key="14">
    <source>
        <dbReference type="PROSITE" id="PS50262"/>
    </source>
</evidence>
<keyword evidence="8" id="KW-1015">Disulfide bond</keyword>
<accession>A0A8B6YVT0</accession>
<keyword evidence="5 13" id="KW-1133">Transmembrane helix</keyword>
<dbReference type="GO" id="GO:0005886">
    <property type="term" value="C:plasma membrane"/>
    <property type="evidence" value="ECO:0007669"/>
    <property type="project" value="UniProtKB-SubCell"/>
</dbReference>
<dbReference type="PANTHER" id="PTHR24248:SF125">
    <property type="entry name" value="DOPAMINE D2-LIKE RECEPTOR"/>
    <property type="match status" value="1"/>
</dbReference>
<feature type="transmembrane region" description="Helical" evidence="13">
    <location>
        <begin position="343"/>
        <end position="366"/>
    </location>
</feature>
<reference evidence="15" key="1">
    <citation type="submission" date="2021-01" db="UniProtKB">
        <authorList>
            <consortium name="EnsemblMetazoa"/>
        </authorList>
    </citation>
    <scope>IDENTIFICATION</scope>
    <source>
        <strain evidence="15">DH4</strain>
    </source>
</reference>
<feature type="compositionally biased region" description="Basic and acidic residues" evidence="12">
    <location>
        <begin position="486"/>
        <end position="501"/>
    </location>
</feature>
<feature type="region of interest" description="Disordered" evidence="12">
    <location>
        <begin position="79"/>
        <end position="101"/>
    </location>
</feature>
<dbReference type="RefSeq" id="XP_006561570.2">
    <property type="nucleotide sequence ID" value="XM_006561507.3"/>
</dbReference>
<dbReference type="AlphaFoldDB" id="A0A7M7GP03"/>
<keyword evidence="9 11" id="KW-0675">Receptor</keyword>
<dbReference type="EnsemblMetazoa" id="XM_006561507">
    <property type="protein sequence ID" value="XP_006561570"/>
    <property type="gene ID" value="GeneID_408995"/>
</dbReference>
<dbReference type="GO" id="GO:0004930">
    <property type="term" value="F:G protein-coupled receptor activity"/>
    <property type="evidence" value="ECO:0007669"/>
    <property type="project" value="UniProtKB-KW"/>
</dbReference>
<feature type="domain" description="G-protein coupled receptors family 1 profile" evidence="14">
    <location>
        <begin position="203"/>
        <end position="382"/>
    </location>
</feature>
<dbReference type="GO" id="GO:0045202">
    <property type="term" value="C:synapse"/>
    <property type="evidence" value="ECO:0007669"/>
    <property type="project" value="GOC"/>
</dbReference>
<feature type="transmembrane region" description="Helical" evidence="13">
    <location>
        <begin position="224"/>
        <end position="248"/>
    </location>
</feature>
<evidence type="ECO:0000256" key="12">
    <source>
        <dbReference type="SAM" id="MobiDB-lite"/>
    </source>
</evidence>
<dbReference type="PANTHER" id="PTHR24248">
    <property type="entry name" value="ADRENERGIC RECEPTOR-RELATED G-PROTEIN COUPLED RECEPTOR"/>
    <property type="match status" value="1"/>
</dbReference>
<evidence type="ECO:0000256" key="11">
    <source>
        <dbReference type="RuleBase" id="RU000688"/>
    </source>
</evidence>